<evidence type="ECO:0000313" key="3">
    <source>
        <dbReference type="Proteomes" id="UP000095023"/>
    </source>
</evidence>
<reference evidence="3" key="1">
    <citation type="submission" date="2016-02" db="EMBL/GenBank/DDBJ databases">
        <title>Comparative genomics of biotechnologically important yeasts.</title>
        <authorList>
            <consortium name="DOE Joint Genome Institute"/>
            <person name="Riley R."/>
            <person name="Haridas S."/>
            <person name="Wolfe K.H."/>
            <person name="Lopes M.R."/>
            <person name="Hittinger C.T."/>
            <person name="Goker M."/>
            <person name="Salamov A."/>
            <person name="Wisecaver J."/>
            <person name="Long T.M."/>
            <person name="Aerts A.L."/>
            <person name="Barry K."/>
            <person name="Choi C."/>
            <person name="Clum A."/>
            <person name="Coughlan A.Y."/>
            <person name="Deshpande S."/>
            <person name="Douglass A.P."/>
            <person name="Hanson S.J."/>
            <person name="Klenk H.-P."/>
            <person name="Labutti K."/>
            <person name="Lapidus A."/>
            <person name="Lindquist E."/>
            <person name="Lipzen A."/>
            <person name="Meier-Kolthoff J.P."/>
            <person name="Ohm R.A."/>
            <person name="Otillar R.P."/>
            <person name="Pangilinan J."/>
            <person name="Peng Y."/>
            <person name="Rokas A."/>
            <person name="Rosa C.A."/>
            <person name="Scheuner C."/>
            <person name="Sibirny A.A."/>
            <person name="Slot J.C."/>
            <person name="Stielow J.B."/>
            <person name="Sun H."/>
            <person name="Kurtzman C.P."/>
            <person name="Blackwell M."/>
            <person name="Jeffries T.W."/>
            <person name="Grigoriev I.V."/>
        </authorList>
    </citation>
    <scope>NUCLEOTIDE SEQUENCE [LARGE SCALE GENOMIC DNA]</scope>
    <source>
        <strain evidence="3">NRRL Y-17796</strain>
    </source>
</reference>
<evidence type="ECO:0000256" key="1">
    <source>
        <dbReference type="SAM" id="MobiDB-lite"/>
    </source>
</evidence>
<dbReference type="SMART" id="SM00320">
    <property type="entry name" value="WD40"/>
    <property type="match status" value="5"/>
</dbReference>
<dbReference type="OrthoDB" id="6252103at2759"/>
<feature type="compositionally biased region" description="Polar residues" evidence="1">
    <location>
        <begin position="689"/>
        <end position="709"/>
    </location>
</feature>
<gene>
    <name evidence="2" type="ORF">CANCADRAFT_1817</name>
</gene>
<dbReference type="PANTHER" id="PTHR45589">
    <property type="entry name" value="WD REPEAT DOMAIN 62, ISOFORM G"/>
    <property type="match status" value="1"/>
</dbReference>
<organism evidence="2 3">
    <name type="scientific">Tortispora caseinolytica NRRL Y-17796</name>
    <dbReference type="NCBI Taxonomy" id="767744"/>
    <lineage>
        <taxon>Eukaryota</taxon>
        <taxon>Fungi</taxon>
        <taxon>Dikarya</taxon>
        <taxon>Ascomycota</taxon>
        <taxon>Saccharomycotina</taxon>
        <taxon>Trigonopsidomycetes</taxon>
        <taxon>Trigonopsidales</taxon>
        <taxon>Trigonopsidaceae</taxon>
        <taxon>Tortispora</taxon>
    </lineage>
</organism>
<accession>A0A1E4TE96</accession>
<dbReference type="Gene3D" id="2.130.10.10">
    <property type="entry name" value="YVTN repeat-like/Quinoprotein amine dehydrogenase"/>
    <property type="match status" value="3"/>
</dbReference>
<protein>
    <submittedName>
        <fullName evidence="2">Uncharacterized protein</fullName>
    </submittedName>
</protein>
<dbReference type="SUPFAM" id="SSF50998">
    <property type="entry name" value="Quinoprotein alcohol dehydrogenase-like"/>
    <property type="match status" value="1"/>
</dbReference>
<dbReference type="InterPro" id="IPR052779">
    <property type="entry name" value="WDR62"/>
</dbReference>
<feature type="region of interest" description="Disordered" evidence="1">
    <location>
        <begin position="665"/>
        <end position="762"/>
    </location>
</feature>
<name>A0A1E4TE96_9ASCO</name>
<dbReference type="AlphaFoldDB" id="A0A1E4TE96"/>
<dbReference type="InterPro" id="IPR015943">
    <property type="entry name" value="WD40/YVTN_repeat-like_dom_sf"/>
</dbReference>
<feature type="compositionally biased region" description="Polar residues" evidence="1">
    <location>
        <begin position="742"/>
        <end position="762"/>
    </location>
</feature>
<sequence length="835" mass="91059">MSFPPMQIIADKTFGCTAENHSTFMVFNNLAIYAFGAGAVLLDVNTRESTFFSATDIENVNSISTLVPASPTAKSASVSPNSRDAKSLLRDRAKLATAVSTNGTLVAIGESGFQPRVLLFRVDQSNSKPVSFILAHSFGIKHLAFSPCGKYLATLGTANDGFIYVWDVSDPSNPAMFSTNRCISTVHDMAWFGSRIATVGLRHIRIWRTDTTVSSDIGSHLLTGRNVILGDFSDACFTQMATLDDQKFAVSTAKGEVILISNSDGLPLLTHIASAQSSSTIDAFCANSNGTLIVLSSRQSLSLVKLRDQKCEAVERLTDDTYQATSKCIAFAADDSKLIALESDRIALFAFSTLHSSISSDSETLTETHPISGIIPVNTNLYMWNAKGHIMVCNSSLTPLNSFVVPSVANASSAVVSDTLVIYIGTLDGTIVRYEEKETSTTIAHESEITSLAFACHESKRYIASSGRDRITQIFIDSDTHELNLTQSLDTHHGSVMKVAFTSDFRLISSSIDRSVAIHEFDSGKFRIRKIVNLKSSPIDFSVDSSKLLVSTLDKCFWRINTEDGEVEQHQKLTDENGESLSVDKISFSTITDPADNETRLSCIVGLASDKSIKTFSITTGQSLASAFGHTGGVTGLVKCPSENNEFYSSGVDGTLISWKLGPKLPESDVTVSSSPRRIFMNRGERTSRPTSPVRNFQPGTLPRSNPTSPKGRVRQKLHENVSPQRSPPRTPDRVPPIKPSNVLTPQPLNGSHNLHSSSPVSFSQASKRLCTELQMFRRYVEHQMISTLTSDSDTLANVRHELDITKSLLPGYSDSEMLTRLCDLVRKHDKENSL</sequence>
<keyword evidence="3" id="KW-1185">Reference proteome</keyword>
<feature type="compositionally biased region" description="Pro residues" evidence="1">
    <location>
        <begin position="726"/>
        <end position="739"/>
    </location>
</feature>
<dbReference type="SUPFAM" id="SSF82171">
    <property type="entry name" value="DPP6 N-terminal domain-like"/>
    <property type="match status" value="1"/>
</dbReference>
<dbReference type="InterPro" id="IPR001680">
    <property type="entry name" value="WD40_rpt"/>
</dbReference>
<proteinExistence type="predicted"/>
<dbReference type="Proteomes" id="UP000095023">
    <property type="component" value="Unassembled WGS sequence"/>
</dbReference>
<dbReference type="Pfam" id="PF00400">
    <property type="entry name" value="WD40"/>
    <property type="match status" value="4"/>
</dbReference>
<evidence type="ECO:0000313" key="2">
    <source>
        <dbReference type="EMBL" id="ODV90084.1"/>
    </source>
</evidence>
<dbReference type="EMBL" id="KV453842">
    <property type="protein sequence ID" value="ODV90084.1"/>
    <property type="molecule type" value="Genomic_DNA"/>
</dbReference>
<dbReference type="InterPro" id="IPR011047">
    <property type="entry name" value="Quinoprotein_ADH-like_sf"/>
</dbReference>
<dbReference type="PANTHER" id="PTHR45589:SF1">
    <property type="entry name" value="WD REPEAT DOMAIN 62, ISOFORM G"/>
    <property type="match status" value="1"/>
</dbReference>